<protein>
    <recommendedName>
        <fullName evidence="10">Mid2 domain-containing protein</fullName>
    </recommendedName>
</protein>
<dbReference type="Proteomes" id="UP000245910">
    <property type="component" value="Chromosome II"/>
</dbReference>
<evidence type="ECO:0000313" key="9">
    <source>
        <dbReference type="Proteomes" id="UP000245910"/>
    </source>
</evidence>
<proteinExistence type="predicted"/>
<dbReference type="InterPro" id="IPR051694">
    <property type="entry name" value="Immunoregulatory_rcpt-like"/>
</dbReference>
<organism evidence="8 9">
    <name type="scientific">Fusarium venenatum</name>
    <dbReference type="NCBI Taxonomy" id="56646"/>
    <lineage>
        <taxon>Eukaryota</taxon>
        <taxon>Fungi</taxon>
        <taxon>Dikarya</taxon>
        <taxon>Ascomycota</taxon>
        <taxon>Pezizomycotina</taxon>
        <taxon>Sordariomycetes</taxon>
        <taxon>Hypocreomycetidae</taxon>
        <taxon>Hypocreales</taxon>
        <taxon>Nectriaceae</taxon>
        <taxon>Fusarium</taxon>
    </lineage>
</organism>
<feature type="signal peptide" evidence="7">
    <location>
        <begin position="1"/>
        <end position="21"/>
    </location>
</feature>
<accession>A0A2L2SZX6</accession>
<feature type="region of interest" description="Disordered" evidence="5">
    <location>
        <begin position="120"/>
        <end position="156"/>
    </location>
</feature>
<evidence type="ECO:0000256" key="2">
    <source>
        <dbReference type="ARBA" id="ARBA00022692"/>
    </source>
</evidence>
<evidence type="ECO:0000256" key="3">
    <source>
        <dbReference type="ARBA" id="ARBA00022989"/>
    </source>
</evidence>
<dbReference type="PANTHER" id="PTHR15549">
    <property type="entry name" value="PAIRED IMMUNOGLOBULIN-LIKE TYPE 2 RECEPTOR"/>
    <property type="match status" value="1"/>
</dbReference>
<sequence>MATKLLRALMAFLSLGNTVIAVFINPPPTESQIGNPIYELGQEIKIRWNTNVEFTDLTMWQTDTGKRYNLQSNSKSKEYTWIASYQGIDPADGNSFSFWLFETGQTGSLFSSHTFNITDPTSTTRSATQSTRTKHPQTKTTSEATESTSEPASSSTIVDEVVDEVVDEPLSSGLSSGAIAGVAVGSVVGLLLIAGGVFMLWRRKNNKDVSGPTGEMGVLKYGAVEVPNDNEAHPVHGKWGMLPYRPTSYQPQTTPTNIELSDGHEG</sequence>
<dbReference type="GO" id="GO:0016020">
    <property type="term" value="C:membrane"/>
    <property type="evidence" value="ECO:0007669"/>
    <property type="project" value="UniProtKB-SubCell"/>
</dbReference>
<keyword evidence="3 6" id="KW-1133">Transmembrane helix</keyword>
<dbReference type="CDD" id="cd12087">
    <property type="entry name" value="TM_EGFR-like"/>
    <property type="match status" value="1"/>
</dbReference>
<name>A0A2L2SZX6_9HYPO</name>
<feature type="chain" id="PRO_5014688645" description="Mid2 domain-containing protein" evidence="7">
    <location>
        <begin position="22"/>
        <end position="266"/>
    </location>
</feature>
<keyword evidence="9" id="KW-1185">Reference proteome</keyword>
<comment type="subcellular location">
    <subcellularLocation>
        <location evidence="1">Membrane</location>
        <topology evidence="1">Single-pass membrane protein</topology>
    </subcellularLocation>
</comment>
<feature type="compositionally biased region" description="Low complexity" evidence="5">
    <location>
        <begin position="121"/>
        <end position="131"/>
    </location>
</feature>
<keyword evidence="2 6" id="KW-0812">Transmembrane</keyword>
<evidence type="ECO:0008006" key="10">
    <source>
        <dbReference type="Google" id="ProtNLM"/>
    </source>
</evidence>
<evidence type="ECO:0000256" key="5">
    <source>
        <dbReference type="SAM" id="MobiDB-lite"/>
    </source>
</evidence>
<dbReference type="AlphaFoldDB" id="A0A2L2SZX6"/>
<dbReference type="STRING" id="56646.A0A2L2SZX6"/>
<evidence type="ECO:0000256" key="7">
    <source>
        <dbReference type="SAM" id="SignalP"/>
    </source>
</evidence>
<evidence type="ECO:0000256" key="1">
    <source>
        <dbReference type="ARBA" id="ARBA00004167"/>
    </source>
</evidence>
<keyword evidence="4 6" id="KW-0472">Membrane</keyword>
<evidence type="ECO:0000313" key="8">
    <source>
        <dbReference type="EMBL" id="CEI62579.1"/>
    </source>
</evidence>
<dbReference type="GO" id="GO:0071944">
    <property type="term" value="C:cell periphery"/>
    <property type="evidence" value="ECO:0007669"/>
    <property type="project" value="UniProtKB-ARBA"/>
</dbReference>
<dbReference type="EMBL" id="LN649230">
    <property type="protein sequence ID" value="CEI62579.1"/>
    <property type="molecule type" value="Genomic_DNA"/>
</dbReference>
<keyword evidence="7" id="KW-0732">Signal</keyword>
<reference evidence="9" key="1">
    <citation type="submission" date="2014-10" db="EMBL/GenBank/DDBJ databases">
        <authorList>
            <person name="King R."/>
        </authorList>
    </citation>
    <scope>NUCLEOTIDE SEQUENCE [LARGE SCALE GENOMIC DNA]</scope>
    <source>
        <strain evidence="9">A3/5</strain>
    </source>
</reference>
<feature type="transmembrane region" description="Helical" evidence="6">
    <location>
        <begin position="178"/>
        <end position="201"/>
    </location>
</feature>
<feature type="compositionally biased region" description="Low complexity" evidence="5">
    <location>
        <begin position="138"/>
        <end position="156"/>
    </location>
</feature>
<dbReference type="OrthoDB" id="5390143at2759"/>
<evidence type="ECO:0000256" key="4">
    <source>
        <dbReference type="ARBA" id="ARBA00023136"/>
    </source>
</evidence>
<evidence type="ECO:0000256" key="6">
    <source>
        <dbReference type="SAM" id="Phobius"/>
    </source>
</evidence>